<dbReference type="Proteomes" id="UP000887581">
    <property type="component" value="Unplaced"/>
</dbReference>
<keyword evidence="2" id="KW-0812">Transmembrane</keyword>
<sequence length="383" mass="43914">MPVKKKKRRTESNSRDKNDTTTTFIPQFQSIEPSRRNISELLSIIGANANVRRVSKTSMMKKNDIYGWLGNGDISCILGYCDVLVLRDDFIPLNMHVHGEISAAIINIISGFSDVLQSSTERLRGQSLIDNKNLLIEAAFAQYFIFMKEGTSENVSGEQSMLYTDESTNMFCFTRRESSVLLITGSKCFDATGYFVQKIWQRVDGEVFADFQPLLCDENFENSSGRLFAILPDKKLEIVAELRELQNEYTLKFGNYEADKSLSAADWDEISSLNATISEAESFELMVEEENKQDLSYTSVLNLSTVVSEERFRLFQEIKNKEMELKIEQEKFKYSLIPHENIAEARALFYETVDAIFHSLTLLSFLICSLFILHLELWLNILR</sequence>
<feature type="transmembrane region" description="Helical" evidence="2">
    <location>
        <begin position="355"/>
        <end position="375"/>
    </location>
</feature>
<evidence type="ECO:0000313" key="3">
    <source>
        <dbReference type="Proteomes" id="UP000887581"/>
    </source>
</evidence>
<protein>
    <submittedName>
        <fullName evidence="4">Uncharacterized protein</fullName>
    </submittedName>
</protein>
<keyword evidence="2" id="KW-1133">Transmembrane helix</keyword>
<evidence type="ECO:0000256" key="1">
    <source>
        <dbReference type="SAM" id="MobiDB-lite"/>
    </source>
</evidence>
<evidence type="ECO:0000313" key="4">
    <source>
        <dbReference type="WBParaSite" id="sdigi.contig786.g9762.t1"/>
    </source>
</evidence>
<reference evidence="4" key="1">
    <citation type="submission" date="2022-11" db="UniProtKB">
        <authorList>
            <consortium name="WormBaseParasite"/>
        </authorList>
    </citation>
    <scope>IDENTIFICATION</scope>
</reference>
<keyword evidence="2" id="KW-0472">Membrane</keyword>
<dbReference type="WBParaSite" id="sdigi.contig786.g9762.t1">
    <property type="protein sequence ID" value="sdigi.contig786.g9762.t1"/>
    <property type="gene ID" value="sdigi.contig786.g9762"/>
</dbReference>
<name>A0A915Q591_9BILA</name>
<accession>A0A915Q591</accession>
<organism evidence="3 4">
    <name type="scientific">Setaria digitata</name>
    <dbReference type="NCBI Taxonomy" id="48799"/>
    <lineage>
        <taxon>Eukaryota</taxon>
        <taxon>Metazoa</taxon>
        <taxon>Ecdysozoa</taxon>
        <taxon>Nematoda</taxon>
        <taxon>Chromadorea</taxon>
        <taxon>Rhabditida</taxon>
        <taxon>Spirurina</taxon>
        <taxon>Spiruromorpha</taxon>
        <taxon>Filarioidea</taxon>
        <taxon>Setariidae</taxon>
        <taxon>Setaria</taxon>
    </lineage>
</organism>
<feature type="compositionally biased region" description="Basic and acidic residues" evidence="1">
    <location>
        <begin position="10"/>
        <end position="19"/>
    </location>
</feature>
<dbReference type="AlphaFoldDB" id="A0A915Q591"/>
<feature type="region of interest" description="Disordered" evidence="1">
    <location>
        <begin position="1"/>
        <end position="21"/>
    </location>
</feature>
<evidence type="ECO:0000256" key="2">
    <source>
        <dbReference type="SAM" id="Phobius"/>
    </source>
</evidence>
<keyword evidence="3" id="KW-1185">Reference proteome</keyword>
<proteinExistence type="predicted"/>